<dbReference type="WBParaSite" id="L893_g9596.t1">
    <property type="protein sequence ID" value="L893_g9596.t1"/>
    <property type="gene ID" value="L893_g9596"/>
</dbReference>
<dbReference type="AlphaFoldDB" id="A0A1I8AVB5"/>
<organism evidence="1 2">
    <name type="scientific">Steinernema glaseri</name>
    <dbReference type="NCBI Taxonomy" id="37863"/>
    <lineage>
        <taxon>Eukaryota</taxon>
        <taxon>Metazoa</taxon>
        <taxon>Ecdysozoa</taxon>
        <taxon>Nematoda</taxon>
        <taxon>Chromadorea</taxon>
        <taxon>Rhabditida</taxon>
        <taxon>Tylenchina</taxon>
        <taxon>Panagrolaimomorpha</taxon>
        <taxon>Strongyloidoidea</taxon>
        <taxon>Steinernematidae</taxon>
        <taxon>Steinernema</taxon>
    </lineage>
</organism>
<dbReference type="Proteomes" id="UP000095287">
    <property type="component" value="Unplaced"/>
</dbReference>
<name>A0A1I8AVB5_9BILA</name>
<reference evidence="2" key="1">
    <citation type="submission" date="2016-11" db="UniProtKB">
        <authorList>
            <consortium name="WormBaseParasite"/>
        </authorList>
    </citation>
    <scope>IDENTIFICATION</scope>
</reference>
<evidence type="ECO:0000313" key="1">
    <source>
        <dbReference type="Proteomes" id="UP000095287"/>
    </source>
</evidence>
<keyword evidence="1" id="KW-1185">Reference proteome</keyword>
<proteinExistence type="predicted"/>
<sequence length="89" mass="10001">MDMVKHLELAKKQMKPMTTLGTFILRRWGAIGSFRCFLSLSAFDLVVLPTSMNTPAPSKILNLPMSTTGSPSLLFYGFRSLKKKLKHLN</sequence>
<accession>A0A1I8AVB5</accession>
<evidence type="ECO:0000313" key="2">
    <source>
        <dbReference type="WBParaSite" id="L893_g9596.t1"/>
    </source>
</evidence>
<protein>
    <submittedName>
        <fullName evidence="2">Uncharacterized protein</fullName>
    </submittedName>
</protein>